<dbReference type="RefSeq" id="WP_058500311.1">
    <property type="nucleotide sequence ID" value="NZ_CAAAHW010000003.1"/>
</dbReference>
<dbReference type="InterPro" id="IPR011009">
    <property type="entry name" value="Kinase-like_dom_sf"/>
</dbReference>
<name>A0A378JA86_9GAMM</name>
<dbReference type="Proteomes" id="UP000054691">
    <property type="component" value="Unassembled WGS sequence"/>
</dbReference>
<dbReference type="GO" id="GO:0004674">
    <property type="term" value="F:protein serine/threonine kinase activity"/>
    <property type="evidence" value="ECO:0007669"/>
    <property type="project" value="UniProtKB-KW"/>
</dbReference>
<keyword evidence="3" id="KW-1185">Reference proteome</keyword>
<dbReference type="OrthoDB" id="5648427at2"/>
<dbReference type="STRING" id="45066.Lgra_3354"/>
<gene>
    <name evidence="1" type="ORF">Lgra_3354</name>
    <name evidence="2" type="ORF">NCTC12388_01683</name>
</gene>
<evidence type="ECO:0000313" key="1">
    <source>
        <dbReference type="EMBL" id="KTD06577.1"/>
    </source>
</evidence>
<evidence type="ECO:0000313" key="4">
    <source>
        <dbReference type="Proteomes" id="UP000254476"/>
    </source>
</evidence>
<keyword evidence="2" id="KW-0723">Serine/threonine-protein kinase</keyword>
<accession>A0A378JA86</accession>
<dbReference type="EMBL" id="LNYE01000029">
    <property type="protein sequence ID" value="KTD06577.1"/>
    <property type="molecule type" value="Genomic_DNA"/>
</dbReference>
<protein>
    <submittedName>
        <fullName evidence="2">Serine/threonine protein kinase</fullName>
    </submittedName>
</protein>
<dbReference type="SUPFAM" id="SSF56112">
    <property type="entry name" value="Protein kinase-like (PK-like)"/>
    <property type="match status" value="1"/>
</dbReference>
<evidence type="ECO:0000313" key="2">
    <source>
        <dbReference type="EMBL" id="STX44713.1"/>
    </source>
</evidence>
<dbReference type="AlphaFoldDB" id="A0A378JA86"/>
<dbReference type="EMBL" id="UGOB01000001">
    <property type="protein sequence ID" value="STX44713.1"/>
    <property type="molecule type" value="Genomic_DNA"/>
</dbReference>
<proteinExistence type="predicted"/>
<dbReference type="Proteomes" id="UP000254476">
    <property type="component" value="Unassembled WGS sequence"/>
</dbReference>
<organism evidence="2 4">
    <name type="scientific">Legionella gratiana</name>
    <dbReference type="NCBI Taxonomy" id="45066"/>
    <lineage>
        <taxon>Bacteria</taxon>
        <taxon>Pseudomonadati</taxon>
        <taxon>Pseudomonadota</taxon>
        <taxon>Gammaproteobacteria</taxon>
        <taxon>Legionellales</taxon>
        <taxon>Legionellaceae</taxon>
        <taxon>Legionella</taxon>
    </lineage>
</organism>
<keyword evidence="2" id="KW-0808">Transferase</keyword>
<evidence type="ECO:0000313" key="3">
    <source>
        <dbReference type="Proteomes" id="UP000054691"/>
    </source>
</evidence>
<reference evidence="2 4" key="2">
    <citation type="submission" date="2018-06" db="EMBL/GenBank/DDBJ databases">
        <authorList>
            <consortium name="Pathogen Informatics"/>
            <person name="Doyle S."/>
        </authorList>
    </citation>
    <scope>NUCLEOTIDE SEQUENCE [LARGE SCALE GENOMIC DNA]</scope>
    <source>
        <strain evidence="2 4">NCTC12388</strain>
    </source>
</reference>
<reference evidence="1 3" key="1">
    <citation type="submission" date="2015-11" db="EMBL/GenBank/DDBJ databases">
        <title>Genomic analysis of 38 Legionella species identifies large and diverse effector repertoires.</title>
        <authorList>
            <person name="Burstein D."/>
            <person name="Amaro F."/>
            <person name="Zusman T."/>
            <person name="Lifshitz Z."/>
            <person name="Cohen O."/>
            <person name="Gilbert J.A."/>
            <person name="Pupko T."/>
            <person name="Shuman H.A."/>
            <person name="Segal G."/>
        </authorList>
    </citation>
    <scope>NUCLEOTIDE SEQUENCE [LARGE SCALE GENOMIC DNA]</scope>
    <source>
        <strain evidence="1 3">Lyon 8420412</strain>
    </source>
</reference>
<sequence length="618" mass="71168">MAIKNVERMEVRRLESNPKKSSLTSVGFEDTDVKTLNGLINEYNDLDQKTKSEKRILLLQRIDCLSQDIFKKYSTANTRDTEKLKDANAFYSWFKSDPLLSEVTKFCKENDDINVSLNNQRIFELHSPKIKSGGCTALSNKVNEQLKMIGLIDPELKESLGVINEQLLDLHRNSIKLHNHFNDSIYIDNYYQNLCELQQKIASVRNNLSSKTEADVFTQFDKMLLLVNSEKSLFIKEKSLHEKDHCKRYKNPIESINELLCQGETHQIIKLLQETKDANGKKTFTLGDYTFKGLGGQNNKNWMVTDKSGTTYAVRLENCSNFPFRGMDREKIYQNCKQHVEKNIETITLGKHKVHQDKQEVEYVLAIGEYCPNGNILDAMYQINLKDPKNFSKALEKAIQVAEFNLELMEKGYIYSDKKPENFLERVDGTVITSDLKSITPLDADGNLTWIFKQTPATPFDLPLSEDLMLAKYDAKKIDPNLLACHLIATLLHTMIRADKEIFPEGTHSRQDSSKQYKFTYNLFTLNEATGKYKESNDEDPIFKTPQGQKMKNLIETIESSVINDKANLAQTIKTMKSTLLSLNTQNLREGMNEFRAQYKAQNQEQPMEQDQQNRFVL</sequence>
<dbReference type="Gene3D" id="1.10.510.10">
    <property type="entry name" value="Transferase(Phosphotransferase) domain 1"/>
    <property type="match status" value="1"/>
</dbReference>
<keyword evidence="2" id="KW-0418">Kinase</keyword>